<keyword evidence="2" id="KW-1015">Disulfide bond</keyword>
<organism evidence="4 5">
    <name type="scientific">Rhizoctonia solani</name>
    <dbReference type="NCBI Taxonomy" id="456999"/>
    <lineage>
        <taxon>Eukaryota</taxon>
        <taxon>Fungi</taxon>
        <taxon>Dikarya</taxon>
        <taxon>Basidiomycota</taxon>
        <taxon>Agaricomycotina</taxon>
        <taxon>Agaricomycetes</taxon>
        <taxon>Cantharellales</taxon>
        <taxon>Ceratobasidiaceae</taxon>
        <taxon>Rhizoctonia</taxon>
    </lineage>
</organism>
<feature type="region of interest" description="Disordered" evidence="3">
    <location>
        <begin position="79"/>
        <end position="101"/>
    </location>
</feature>
<dbReference type="PANTHER" id="PTHR46403:SF1">
    <property type="entry name" value="TP53-REGULATED INHIBITOR OF APOPTOSIS 1"/>
    <property type="match status" value="1"/>
</dbReference>
<evidence type="ECO:0000313" key="4">
    <source>
        <dbReference type="EMBL" id="CUA69175.1"/>
    </source>
</evidence>
<sequence>MAESLSPECTPLKHAYDTCFNAWFEGYLEPATSGGANQPSDPSTRAKQMAAEYEAKCGKLWEGYRECVQRAVKQKGLTELLDQAREEHPLKHPPARETPEK</sequence>
<dbReference type="GO" id="GO:0005634">
    <property type="term" value="C:nucleus"/>
    <property type="evidence" value="ECO:0007669"/>
    <property type="project" value="TreeGrafter"/>
</dbReference>
<keyword evidence="5" id="KW-1185">Reference proteome</keyword>
<reference evidence="4 5" key="1">
    <citation type="submission" date="2015-07" db="EMBL/GenBank/DDBJ databases">
        <authorList>
            <person name="Noorani M."/>
        </authorList>
    </citation>
    <scope>NUCLEOTIDE SEQUENCE [LARGE SCALE GENOMIC DNA]</scope>
    <source>
        <strain evidence="4">BBA 69670</strain>
    </source>
</reference>
<feature type="compositionally biased region" description="Basic and acidic residues" evidence="3">
    <location>
        <begin position="82"/>
        <end position="101"/>
    </location>
</feature>
<dbReference type="Proteomes" id="UP000044841">
    <property type="component" value="Unassembled WGS sequence"/>
</dbReference>
<name>A0A0K6FSC7_9AGAM</name>
<protein>
    <recommendedName>
        <fullName evidence="6">Mitochondrial distribution and morphology protein 35</fullName>
    </recommendedName>
</protein>
<proteinExistence type="inferred from homology"/>
<dbReference type="GO" id="GO:0045332">
    <property type="term" value="P:phospholipid translocation"/>
    <property type="evidence" value="ECO:0007669"/>
    <property type="project" value="TreeGrafter"/>
</dbReference>
<dbReference type="GO" id="GO:0005758">
    <property type="term" value="C:mitochondrial intermembrane space"/>
    <property type="evidence" value="ECO:0007669"/>
    <property type="project" value="TreeGrafter"/>
</dbReference>
<dbReference type="GO" id="GO:0005829">
    <property type="term" value="C:cytosol"/>
    <property type="evidence" value="ECO:0007669"/>
    <property type="project" value="TreeGrafter"/>
</dbReference>
<evidence type="ECO:0000256" key="2">
    <source>
        <dbReference type="ARBA" id="ARBA00023157"/>
    </source>
</evidence>
<dbReference type="Pfam" id="PF05254">
    <property type="entry name" value="UPF0203"/>
    <property type="match status" value="1"/>
</dbReference>
<dbReference type="InterPro" id="IPR007918">
    <property type="entry name" value="MDM35_apoptosis"/>
</dbReference>
<dbReference type="EMBL" id="CYGV01000668">
    <property type="protein sequence ID" value="CUA69175.1"/>
    <property type="molecule type" value="Genomic_DNA"/>
</dbReference>
<evidence type="ECO:0000313" key="5">
    <source>
        <dbReference type="Proteomes" id="UP000044841"/>
    </source>
</evidence>
<gene>
    <name evidence="4" type="ORF">RSOLAG22IIIB_03855</name>
</gene>
<dbReference type="AlphaFoldDB" id="A0A0K6FSC7"/>
<evidence type="ECO:0008006" key="6">
    <source>
        <dbReference type="Google" id="ProtNLM"/>
    </source>
</evidence>
<evidence type="ECO:0000256" key="3">
    <source>
        <dbReference type="SAM" id="MobiDB-lite"/>
    </source>
</evidence>
<dbReference type="PANTHER" id="PTHR46403">
    <property type="entry name" value="TP53-REGULATED INHIBITOR OF APOPTOSIS 1"/>
    <property type="match status" value="1"/>
</dbReference>
<evidence type="ECO:0000256" key="1">
    <source>
        <dbReference type="ARBA" id="ARBA00006196"/>
    </source>
</evidence>
<comment type="similarity">
    <text evidence="1">Belongs to the TRIAP1/MDM35 family.</text>
</comment>
<dbReference type="GO" id="GO:1990050">
    <property type="term" value="F:phosphatidic acid transfer activity"/>
    <property type="evidence" value="ECO:0007669"/>
    <property type="project" value="TreeGrafter"/>
</dbReference>
<accession>A0A0K6FSC7</accession>